<feature type="compositionally biased region" description="Acidic residues" evidence="5">
    <location>
        <begin position="539"/>
        <end position="562"/>
    </location>
</feature>
<dbReference type="PANTHER" id="PTHR30329:SF21">
    <property type="entry name" value="LIPOPROTEIN YIAD-RELATED"/>
    <property type="match status" value="1"/>
</dbReference>
<gene>
    <name evidence="7" type="ORF">FHS56_001611</name>
</gene>
<evidence type="ECO:0000313" key="7">
    <source>
        <dbReference type="EMBL" id="NIK74098.1"/>
    </source>
</evidence>
<dbReference type="Gene3D" id="3.30.1330.60">
    <property type="entry name" value="OmpA-like domain"/>
    <property type="match status" value="1"/>
</dbReference>
<dbReference type="InterPro" id="IPR006665">
    <property type="entry name" value="OmpA-like"/>
</dbReference>
<proteinExistence type="predicted"/>
<comment type="caution">
    <text evidence="7">The sequence shown here is derived from an EMBL/GenBank/DDBJ whole genome shotgun (WGS) entry which is preliminary data.</text>
</comment>
<protein>
    <submittedName>
        <fullName evidence="7">Type IX secretion system PorP/SprF family membrane protein</fullName>
    </submittedName>
</protein>
<dbReference type="PRINTS" id="PR01021">
    <property type="entry name" value="OMPADOMAIN"/>
</dbReference>
<dbReference type="Proteomes" id="UP000537126">
    <property type="component" value="Unassembled WGS sequence"/>
</dbReference>
<reference evidence="7 8" key="1">
    <citation type="submission" date="2020-03" db="EMBL/GenBank/DDBJ databases">
        <title>Genomic Encyclopedia of Type Strains, Phase IV (KMG-IV): sequencing the most valuable type-strain genomes for metagenomic binning, comparative biology and taxonomic classification.</title>
        <authorList>
            <person name="Goeker M."/>
        </authorList>
    </citation>
    <scope>NUCLEOTIDE SEQUENCE [LARGE SCALE GENOMIC DNA]</scope>
    <source>
        <strain evidence="7 8">DSM 5718</strain>
    </source>
</reference>
<dbReference type="AlphaFoldDB" id="A0A846MR11"/>
<evidence type="ECO:0000256" key="2">
    <source>
        <dbReference type="ARBA" id="ARBA00023136"/>
    </source>
</evidence>
<dbReference type="RefSeq" id="WP_166919446.1">
    <property type="nucleotide sequence ID" value="NZ_JAASRN010000002.1"/>
</dbReference>
<name>A0A846MR11_9BACT</name>
<dbReference type="NCBIfam" id="TIGR03519">
    <property type="entry name" value="T9SS_PorP_fam"/>
    <property type="match status" value="1"/>
</dbReference>
<comment type="subcellular location">
    <subcellularLocation>
        <location evidence="1">Cell outer membrane</location>
    </subcellularLocation>
</comment>
<dbReference type="Pfam" id="PF00691">
    <property type="entry name" value="OmpA"/>
    <property type="match status" value="1"/>
</dbReference>
<dbReference type="Pfam" id="PF11751">
    <property type="entry name" value="PorP_SprF"/>
    <property type="match status" value="1"/>
</dbReference>
<dbReference type="InterPro" id="IPR019861">
    <property type="entry name" value="PorP/SprF_Bacteroidetes"/>
</dbReference>
<dbReference type="PANTHER" id="PTHR30329">
    <property type="entry name" value="STATOR ELEMENT OF FLAGELLAR MOTOR COMPLEX"/>
    <property type="match status" value="1"/>
</dbReference>
<dbReference type="InterPro" id="IPR050330">
    <property type="entry name" value="Bact_OuterMem_StrucFunc"/>
</dbReference>
<feature type="domain" description="OmpA-like" evidence="6">
    <location>
        <begin position="392"/>
        <end position="509"/>
    </location>
</feature>
<sequence length="562" mass="62642">MPARMRFFILSLIGFFMIGSFQITKAQNVFFTQYQQSPLLTNPALPATSDVMSASLLYRRESVGGGTTFATPLFSLTYPLYKRFEDTLGYRWAGIGATILSDQAGAGALLRTSGLKIGFSYLWKLSDSTHHYLSVGGQAGFFQRALNLNSLTTGSQWSGGGFDPTLPNGENIENTAVLFPTADLGVQWRWDDSLRRPIASAGIALMQINQPNTSFVGGDDKLPMTLVANVSFKAIEKYSVSLHPNGRYIMAFNGASQLNAGLGIFYHFNQEWDRDSLLYREATLGVNVWYNPNGVVTAGIQLEHQRYAFSFSYDFGMPSAKALGVPQNALEVQVGIRRDFGYKKRPIKRIVRKPDALLAEQPLPDSLKDLMPRFLRLDAELIYAKREDVNLAETEYNLLLRSILFHFGETELTPGSRLFLDRLITILSANPDLKLEIAGYTCNTGDRRGNIKISEARALAVWSYLVQNGISPNRLLIRGWGDLNPVADNSTESGRIRNRRVQLRLVKEMPGPEAFRAEGEEAILPEEQPDIEAVPLDEVPIEDVPVEDLPEEDIPEEEPDSE</sequence>
<dbReference type="InterPro" id="IPR036737">
    <property type="entry name" value="OmpA-like_sf"/>
</dbReference>
<keyword evidence="8" id="KW-1185">Reference proteome</keyword>
<dbReference type="CDD" id="cd07185">
    <property type="entry name" value="OmpA_C-like"/>
    <property type="match status" value="1"/>
</dbReference>
<feature type="region of interest" description="Disordered" evidence="5">
    <location>
        <begin position="514"/>
        <end position="562"/>
    </location>
</feature>
<evidence type="ECO:0000256" key="4">
    <source>
        <dbReference type="PROSITE-ProRule" id="PRU00473"/>
    </source>
</evidence>
<evidence type="ECO:0000313" key="8">
    <source>
        <dbReference type="Proteomes" id="UP000537126"/>
    </source>
</evidence>
<evidence type="ECO:0000259" key="6">
    <source>
        <dbReference type="PROSITE" id="PS51123"/>
    </source>
</evidence>
<feature type="compositionally biased region" description="Acidic residues" evidence="5">
    <location>
        <begin position="520"/>
        <end position="530"/>
    </location>
</feature>
<dbReference type="EMBL" id="JAASRN010000002">
    <property type="protein sequence ID" value="NIK74098.1"/>
    <property type="molecule type" value="Genomic_DNA"/>
</dbReference>
<evidence type="ECO:0000256" key="1">
    <source>
        <dbReference type="ARBA" id="ARBA00004442"/>
    </source>
</evidence>
<evidence type="ECO:0000256" key="3">
    <source>
        <dbReference type="ARBA" id="ARBA00023237"/>
    </source>
</evidence>
<keyword evidence="2 4" id="KW-0472">Membrane</keyword>
<dbReference type="InterPro" id="IPR006664">
    <property type="entry name" value="OMP_bac"/>
</dbReference>
<accession>A0A846MR11</accession>
<dbReference type="SUPFAM" id="SSF103088">
    <property type="entry name" value="OmpA-like"/>
    <property type="match status" value="1"/>
</dbReference>
<organism evidence="7 8">
    <name type="scientific">Thermonema lapsum</name>
    <dbReference type="NCBI Taxonomy" id="28195"/>
    <lineage>
        <taxon>Bacteria</taxon>
        <taxon>Pseudomonadati</taxon>
        <taxon>Bacteroidota</taxon>
        <taxon>Cytophagia</taxon>
        <taxon>Cytophagales</taxon>
        <taxon>Thermonemataceae</taxon>
        <taxon>Thermonema</taxon>
    </lineage>
</organism>
<evidence type="ECO:0000256" key="5">
    <source>
        <dbReference type="SAM" id="MobiDB-lite"/>
    </source>
</evidence>
<dbReference type="GO" id="GO:0009279">
    <property type="term" value="C:cell outer membrane"/>
    <property type="evidence" value="ECO:0007669"/>
    <property type="project" value="UniProtKB-SubCell"/>
</dbReference>
<keyword evidence="3" id="KW-0998">Cell outer membrane</keyword>
<dbReference type="PROSITE" id="PS51123">
    <property type="entry name" value="OMPA_2"/>
    <property type="match status" value="1"/>
</dbReference>